<evidence type="ECO:0000256" key="4">
    <source>
        <dbReference type="ARBA" id="ARBA00022475"/>
    </source>
</evidence>
<evidence type="ECO:0000313" key="11">
    <source>
        <dbReference type="EMBL" id="APB31105.1"/>
    </source>
</evidence>
<gene>
    <name evidence="11" type="ORF">BHY08_04225</name>
</gene>
<keyword evidence="9 10" id="KW-0472">Membrane</keyword>
<accession>A0A1J0A5B4</accession>
<keyword evidence="4 10" id="KW-1003">Cell membrane</keyword>
<protein>
    <recommendedName>
        <fullName evidence="10">Protein-export membrane protein SecG</fullName>
    </recommendedName>
</protein>
<dbReference type="GO" id="GO:0005886">
    <property type="term" value="C:plasma membrane"/>
    <property type="evidence" value="ECO:0007669"/>
    <property type="project" value="UniProtKB-SubCell"/>
</dbReference>
<dbReference type="AlphaFoldDB" id="A0A1J0A5B4"/>
<dbReference type="EMBL" id="CP017267">
    <property type="protein sequence ID" value="APB31105.1"/>
    <property type="molecule type" value="Genomic_DNA"/>
</dbReference>
<keyword evidence="12" id="KW-1185">Reference proteome</keyword>
<organism evidence="11 12">
    <name type="scientific">Vagococcus teuberi</name>
    <dbReference type="NCBI Taxonomy" id="519472"/>
    <lineage>
        <taxon>Bacteria</taxon>
        <taxon>Bacillati</taxon>
        <taxon>Bacillota</taxon>
        <taxon>Bacilli</taxon>
        <taxon>Lactobacillales</taxon>
        <taxon>Enterococcaceae</taxon>
        <taxon>Vagococcus</taxon>
    </lineage>
</organism>
<evidence type="ECO:0000256" key="3">
    <source>
        <dbReference type="ARBA" id="ARBA00022448"/>
    </source>
</evidence>
<dbReference type="GO" id="GO:0065002">
    <property type="term" value="P:intracellular protein transmembrane transport"/>
    <property type="evidence" value="ECO:0007669"/>
    <property type="project" value="TreeGrafter"/>
</dbReference>
<sequence length="78" mass="8380">MYQFLLTLMLVLSILIIIAVMMQPSKQNSAASAFSGGASELFGKTKARGFEAFMKRATTVLGFAWVAVAIALAYLSSK</sequence>
<dbReference type="PRINTS" id="PR01651">
    <property type="entry name" value="SECGEXPORT"/>
</dbReference>
<dbReference type="Pfam" id="PF03840">
    <property type="entry name" value="SecG"/>
    <property type="match status" value="1"/>
</dbReference>
<evidence type="ECO:0000256" key="1">
    <source>
        <dbReference type="ARBA" id="ARBA00004651"/>
    </source>
</evidence>
<comment type="caution">
    <text evidence="10">Lacks conserved residue(s) required for the propagation of feature annotation.</text>
</comment>
<dbReference type="GO" id="GO:0043952">
    <property type="term" value="P:protein transport by the Sec complex"/>
    <property type="evidence" value="ECO:0007669"/>
    <property type="project" value="TreeGrafter"/>
</dbReference>
<dbReference type="OrthoDB" id="1651166at2"/>
<dbReference type="GO" id="GO:0015450">
    <property type="term" value="F:protein-transporting ATPase activity"/>
    <property type="evidence" value="ECO:0007669"/>
    <property type="project" value="UniProtKB-UniRule"/>
</dbReference>
<evidence type="ECO:0000256" key="6">
    <source>
        <dbReference type="ARBA" id="ARBA00022927"/>
    </source>
</evidence>
<comment type="function">
    <text evidence="10">Involved in protein export. Participates in an early event of protein translocation.</text>
</comment>
<dbReference type="KEGG" id="vte:BHY08_04225"/>
<feature type="transmembrane region" description="Helical" evidence="10">
    <location>
        <begin position="57"/>
        <end position="75"/>
    </location>
</feature>
<keyword evidence="7 10" id="KW-1133">Transmembrane helix</keyword>
<evidence type="ECO:0000256" key="5">
    <source>
        <dbReference type="ARBA" id="ARBA00022692"/>
    </source>
</evidence>
<keyword evidence="5 10" id="KW-0812">Transmembrane</keyword>
<dbReference type="PANTHER" id="PTHR34182:SF1">
    <property type="entry name" value="PROTEIN-EXPORT MEMBRANE PROTEIN SECG"/>
    <property type="match status" value="1"/>
</dbReference>
<dbReference type="GO" id="GO:0009306">
    <property type="term" value="P:protein secretion"/>
    <property type="evidence" value="ECO:0007669"/>
    <property type="project" value="UniProtKB-UniRule"/>
</dbReference>
<proteinExistence type="inferred from homology"/>
<dbReference type="STRING" id="519472.BHY08_04225"/>
<evidence type="ECO:0000256" key="10">
    <source>
        <dbReference type="RuleBase" id="RU365087"/>
    </source>
</evidence>
<comment type="subcellular location">
    <subcellularLocation>
        <location evidence="1 10">Cell membrane</location>
        <topology evidence="1 10">Multi-pass membrane protein</topology>
    </subcellularLocation>
</comment>
<dbReference type="InterPro" id="IPR004692">
    <property type="entry name" value="SecG"/>
</dbReference>
<evidence type="ECO:0000256" key="9">
    <source>
        <dbReference type="ARBA" id="ARBA00023136"/>
    </source>
</evidence>
<dbReference type="Proteomes" id="UP000191200">
    <property type="component" value="Chromosome"/>
</dbReference>
<dbReference type="PANTHER" id="PTHR34182">
    <property type="entry name" value="PROTEIN-EXPORT MEMBRANE PROTEIN SECG"/>
    <property type="match status" value="1"/>
</dbReference>
<evidence type="ECO:0000256" key="7">
    <source>
        <dbReference type="ARBA" id="ARBA00022989"/>
    </source>
</evidence>
<keyword evidence="6 10" id="KW-0653">Protein transport</keyword>
<evidence type="ECO:0000256" key="8">
    <source>
        <dbReference type="ARBA" id="ARBA00023010"/>
    </source>
</evidence>
<comment type="similarity">
    <text evidence="2 10">Belongs to the SecG family.</text>
</comment>
<dbReference type="RefSeq" id="WP_071456690.1">
    <property type="nucleotide sequence ID" value="NZ_CABJEN010000007.1"/>
</dbReference>
<evidence type="ECO:0000313" key="12">
    <source>
        <dbReference type="Proteomes" id="UP000191200"/>
    </source>
</evidence>
<reference evidence="11 12" key="1">
    <citation type="submission" date="2016-09" db="EMBL/GenBank/DDBJ databases">
        <title>Vagococcus teuberi sp. nov., isolated from the Malian artisanal sour milk fene.</title>
        <authorList>
            <person name="Wullschleger S."/>
            <person name="Seifert C."/>
            <person name="Baumgartner S."/>
            <person name="Lacroix C."/>
            <person name="Bonfoh B."/>
            <person name="Stevens M.J."/>
            <person name="Meile L."/>
        </authorList>
    </citation>
    <scope>NUCLEOTIDE SEQUENCE [LARGE SCALE GENOMIC DNA]</scope>
    <source>
        <strain evidence="11 12">DSM 21459</strain>
    </source>
</reference>
<name>A0A1J0A5B4_9ENTE</name>
<keyword evidence="8 10" id="KW-0811">Translocation</keyword>
<keyword evidence="3 10" id="KW-0813">Transport</keyword>
<dbReference type="NCBIfam" id="TIGR00810">
    <property type="entry name" value="secG"/>
    <property type="match status" value="1"/>
</dbReference>
<evidence type="ECO:0000256" key="2">
    <source>
        <dbReference type="ARBA" id="ARBA00008445"/>
    </source>
</evidence>